<evidence type="ECO:0000256" key="4">
    <source>
        <dbReference type="ARBA" id="ARBA00022530"/>
    </source>
</evidence>
<dbReference type="PROSITE" id="PS50011">
    <property type="entry name" value="PROTEIN_KINASE_DOM"/>
    <property type="match status" value="1"/>
</dbReference>
<keyword evidence="7 10" id="KW-0067">ATP-binding</keyword>
<evidence type="ECO:0000313" key="13">
    <source>
        <dbReference type="EMBL" id="KAJ8392861.1"/>
    </source>
</evidence>
<feature type="domain" description="Protein kinase" evidence="12">
    <location>
        <begin position="28"/>
        <end position="374"/>
    </location>
</feature>
<dbReference type="SMART" id="SM00220">
    <property type="entry name" value="S_TKc"/>
    <property type="match status" value="1"/>
</dbReference>
<dbReference type="InterPro" id="IPR017441">
    <property type="entry name" value="Protein_kinase_ATP_BS"/>
</dbReference>
<dbReference type="Pfam" id="PF05507">
    <property type="entry name" value="MAGP"/>
    <property type="match status" value="1"/>
</dbReference>
<dbReference type="GO" id="GO:0001527">
    <property type="term" value="C:microfibril"/>
    <property type="evidence" value="ECO:0007669"/>
    <property type="project" value="InterPro"/>
</dbReference>
<accession>A0AAD7WD88</accession>
<comment type="caution">
    <text evidence="13">The sequence shown here is derived from an EMBL/GenBank/DDBJ whole genome shotgun (WGS) entry which is preliminary data.</text>
</comment>
<keyword evidence="8" id="KW-1015">Disulfide bond</keyword>
<feature type="binding site" evidence="10">
    <location>
        <position position="57"/>
    </location>
    <ligand>
        <name>ATP</name>
        <dbReference type="ChEBI" id="CHEBI:30616"/>
    </ligand>
</feature>
<evidence type="ECO:0000259" key="12">
    <source>
        <dbReference type="PROSITE" id="PS50011"/>
    </source>
</evidence>
<keyword evidence="9" id="KW-0325">Glycoprotein</keyword>
<dbReference type="AlphaFoldDB" id="A0AAD7WD88"/>
<keyword evidence="6 10" id="KW-0547">Nucleotide-binding</keyword>
<dbReference type="SUPFAM" id="SSF56112">
    <property type="entry name" value="Protein kinase-like (PK-like)"/>
    <property type="match status" value="1"/>
</dbReference>
<feature type="compositionally biased region" description="Basic and acidic residues" evidence="11">
    <location>
        <begin position="310"/>
        <end position="323"/>
    </location>
</feature>
<evidence type="ECO:0000256" key="11">
    <source>
        <dbReference type="SAM" id="MobiDB-lite"/>
    </source>
</evidence>
<proteinExistence type="inferred from homology"/>
<feature type="region of interest" description="Disordered" evidence="11">
    <location>
        <begin position="553"/>
        <end position="573"/>
    </location>
</feature>
<evidence type="ECO:0000256" key="6">
    <source>
        <dbReference type="ARBA" id="ARBA00022741"/>
    </source>
</evidence>
<evidence type="ECO:0000256" key="2">
    <source>
        <dbReference type="ARBA" id="ARBA00005317"/>
    </source>
</evidence>
<evidence type="ECO:0000256" key="1">
    <source>
        <dbReference type="ARBA" id="ARBA00004498"/>
    </source>
</evidence>
<dbReference type="GO" id="GO:0005524">
    <property type="term" value="F:ATP binding"/>
    <property type="evidence" value="ECO:0007669"/>
    <property type="project" value="UniProtKB-UniRule"/>
</dbReference>
<keyword evidence="5" id="KW-0732">Signal</keyword>
<dbReference type="Proteomes" id="UP001221898">
    <property type="component" value="Unassembled WGS sequence"/>
</dbReference>
<keyword evidence="4" id="KW-0272">Extracellular matrix</keyword>
<feature type="region of interest" description="Disordered" evidence="11">
    <location>
        <begin position="310"/>
        <end position="330"/>
    </location>
</feature>
<feature type="region of interest" description="Disordered" evidence="11">
    <location>
        <begin position="201"/>
        <end position="227"/>
    </location>
</feature>
<dbReference type="PROSITE" id="PS00108">
    <property type="entry name" value="PROTEIN_KINASE_ST"/>
    <property type="match status" value="1"/>
</dbReference>
<dbReference type="PANTHER" id="PTHR24359">
    <property type="entry name" value="SERINE/THREONINE-PROTEIN KINASE SBK1"/>
    <property type="match status" value="1"/>
</dbReference>
<evidence type="ECO:0000313" key="14">
    <source>
        <dbReference type="Proteomes" id="UP001221898"/>
    </source>
</evidence>
<evidence type="ECO:0000256" key="8">
    <source>
        <dbReference type="ARBA" id="ARBA00023157"/>
    </source>
</evidence>
<dbReference type="Pfam" id="PF00069">
    <property type="entry name" value="Pkinase"/>
    <property type="match status" value="1"/>
</dbReference>
<dbReference type="PANTHER" id="PTHR24359:SF34">
    <property type="entry name" value="PROTEIN KINASE DOMAIN-CONTAINING PROTEIN"/>
    <property type="match status" value="1"/>
</dbReference>
<evidence type="ECO:0000256" key="10">
    <source>
        <dbReference type="PROSITE-ProRule" id="PRU10141"/>
    </source>
</evidence>
<evidence type="ECO:0000256" key="3">
    <source>
        <dbReference type="ARBA" id="ARBA00022525"/>
    </source>
</evidence>
<feature type="compositionally biased region" description="Polar residues" evidence="11">
    <location>
        <begin position="212"/>
        <end position="227"/>
    </location>
</feature>
<dbReference type="GO" id="GO:0004674">
    <property type="term" value="F:protein serine/threonine kinase activity"/>
    <property type="evidence" value="ECO:0007669"/>
    <property type="project" value="TreeGrafter"/>
</dbReference>
<dbReference type="InterPro" id="IPR008271">
    <property type="entry name" value="Ser/Thr_kinase_AS"/>
</dbReference>
<comment type="subcellular location">
    <subcellularLocation>
        <location evidence="1">Secreted</location>
        <location evidence="1">Extracellular space</location>
        <location evidence="1">Extracellular matrix</location>
    </subcellularLocation>
</comment>
<keyword evidence="3" id="KW-0964">Secreted</keyword>
<dbReference type="Gene3D" id="1.10.510.10">
    <property type="entry name" value="Transferase(Phosphotransferase) domain 1"/>
    <property type="match status" value="1"/>
</dbReference>
<name>A0AAD7WD88_9TELE</name>
<keyword evidence="14" id="KW-1185">Reference proteome</keyword>
<evidence type="ECO:0000256" key="5">
    <source>
        <dbReference type="ARBA" id="ARBA00022729"/>
    </source>
</evidence>
<dbReference type="InterPro" id="IPR011009">
    <property type="entry name" value="Kinase-like_dom_sf"/>
</dbReference>
<evidence type="ECO:0000256" key="7">
    <source>
        <dbReference type="ARBA" id="ARBA00022840"/>
    </source>
</evidence>
<sequence length="573" mass="65143">MTTVTQQLDELCYLTAQSLTSLQTSKHFQVVKKLGEGSYGKVMLAVHRKRGTPMALKFFPRGSTSLLSFLREYNLSLSFCTHPSLTRALGIFFSTPSYYVFAQQAGLYGDLYDVIVREVPMGEECVQRVVSQLSGAISHLHSLGFVHRDIKPENIFLCDKACRWVKLGDFGLVRAQGTLVRAVWYDSPYCVPEVEAAKERVEVDRKDKQGERGNNGSVDVQREGSTTEVDKKKENIIWMSVEPSTDSWALGILIYCMLTGCFPWEESTADDPGYRKYKEWFEREADREERKSRSRQSEWREREDVKGKGEDIISLEEGKKQSNDGEALDPNPVPNQFAAFSLLALSLFRQLLNPEPEKRPGPDEALGYLVHLALSAACMASLPVAHFAVQLQRLVELFVQPVALLLAAAPILQLSPWVRVFTPLSEDKKVHMTLAVKVSEMGGFHKAVLFCSFQVLVAVVWAQQTEVTFIRNEENNADTIAEPPPECREETYPCTRMYSVHRPMKRCIHSLCLYSIPRVYVINKEICVRTVCQQEEILKAELCREKSGWPKRLQRSTKKRCRRGNPKTRKNSN</sequence>
<dbReference type="Gene3D" id="3.30.200.20">
    <property type="entry name" value="Phosphorylase Kinase, domain 1"/>
    <property type="match status" value="1"/>
</dbReference>
<dbReference type="EMBL" id="JAINUG010000142">
    <property type="protein sequence ID" value="KAJ8392861.1"/>
    <property type="molecule type" value="Genomic_DNA"/>
</dbReference>
<evidence type="ECO:0000256" key="9">
    <source>
        <dbReference type="ARBA" id="ARBA00023180"/>
    </source>
</evidence>
<dbReference type="PROSITE" id="PS00107">
    <property type="entry name" value="PROTEIN_KINASE_ATP"/>
    <property type="match status" value="1"/>
</dbReference>
<organism evidence="13 14">
    <name type="scientific">Aldrovandia affinis</name>
    <dbReference type="NCBI Taxonomy" id="143900"/>
    <lineage>
        <taxon>Eukaryota</taxon>
        <taxon>Metazoa</taxon>
        <taxon>Chordata</taxon>
        <taxon>Craniata</taxon>
        <taxon>Vertebrata</taxon>
        <taxon>Euteleostomi</taxon>
        <taxon>Actinopterygii</taxon>
        <taxon>Neopterygii</taxon>
        <taxon>Teleostei</taxon>
        <taxon>Notacanthiformes</taxon>
        <taxon>Halosauridae</taxon>
        <taxon>Aldrovandia</taxon>
    </lineage>
</organism>
<protein>
    <recommendedName>
        <fullName evidence="12">Protein kinase domain-containing protein</fullName>
    </recommendedName>
</protein>
<reference evidence="13" key="1">
    <citation type="journal article" date="2023" name="Science">
        <title>Genome structures resolve the early diversification of teleost fishes.</title>
        <authorList>
            <person name="Parey E."/>
            <person name="Louis A."/>
            <person name="Montfort J."/>
            <person name="Bouchez O."/>
            <person name="Roques C."/>
            <person name="Iampietro C."/>
            <person name="Lluch J."/>
            <person name="Castinel A."/>
            <person name="Donnadieu C."/>
            <person name="Desvignes T."/>
            <person name="Floi Bucao C."/>
            <person name="Jouanno E."/>
            <person name="Wen M."/>
            <person name="Mejri S."/>
            <person name="Dirks R."/>
            <person name="Jansen H."/>
            <person name="Henkel C."/>
            <person name="Chen W.J."/>
            <person name="Zahm M."/>
            <person name="Cabau C."/>
            <person name="Klopp C."/>
            <person name="Thompson A.W."/>
            <person name="Robinson-Rechavi M."/>
            <person name="Braasch I."/>
            <person name="Lecointre G."/>
            <person name="Bobe J."/>
            <person name="Postlethwait J.H."/>
            <person name="Berthelot C."/>
            <person name="Roest Crollius H."/>
            <person name="Guiguen Y."/>
        </authorList>
    </citation>
    <scope>NUCLEOTIDE SEQUENCE</scope>
    <source>
        <strain evidence="13">NC1722</strain>
    </source>
</reference>
<dbReference type="InterPro" id="IPR008673">
    <property type="entry name" value="MAGP"/>
</dbReference>
<feature type="compositionally biased region" description="Basic and acidic residues" evidence="11">
    <location>
        <begin position="201"/>
        <end position="211"/>
    </location>
</feature>
<dbReference type="InterPro" id="IPR000719">
    <property type="entry name" value="Prot_kinase_dom"/>
</dbReference>
<comment type="similarity">
    <text evidence="2">Belongs to the MFAP family.</text>
</comment>
<gene>
    <name evidence="13" type="ORF">AAFF_G00070650</name>
</gene>